<dbReference type="EMBL" id="FMYP01000084">
    <property type="protein sequence ID" value="SDD10143.1"/>
    <property type="molecule type" value="Genomic_DNA"/>
</dbReference>
<accession>A0A1G6S0E6</accession>
<evidence type="ECO:0000313" key="6">
    <source>
        <dbReference type="EMBL" id="SDD10143.1"/>
    </source>
</evidence>
<dbReference type="AlphaFoldDB" id="A0A1G6S0E6"/>
<comment type="similarity">
    <text evidence="2">Belongs to the ComC family.</text>
</comment>
<gene>
    <name evidence="6" type="ORF">SAMN05216323_108415</name>
</gene>
<dbReference type="GO" id="GO:0005186">
    <property type="term" value="F:pheromone activity"/>
    <property type="evidence" value="ECO:0007669"/>
    <property type="project" value="InterPro"/>
</dbReference>
<evidence type="ECO:0000256" key="5">
    <source>
        <dbReference type="ARBA" id="ARBA00023287"/>
    </source>
</evidence>
<protein>
    <submittedName>
        <fullName evidence="6">COMC family protein</fullName>
    </submittedName>
</protein>
<dbReference type="STRING" id="1640674.SAMN05216323_108415"/>
<reference evidence="6 7" key="1">
    <citation type="submission" date="2016-09" db="EMBL/GenBank/DDBJ databases">
        <authorList>
            <person name="Capua I."/>
            <person name="De Benedictis P."/>
            <person name="Joannis T."/>
            <person name="Lombin L.H."/>
            <person name="Cattoli G."/>
        </authorList>
    </citation>
    <scope>NUCLEOTIDE SEQUENCE [LARGE SCALE GENOMIC DNA]</scope>
    <source>
        <strain evidence="6 7">A7P-90m</strain>
    </source>
</reference>
<evidence type="ECO:0000256" key="2">
    <source>
        <dbReference type="ARBA" id="ARBA00009039"/>
    </source>
</evidence>
<keyword evidence="7" id="KW-1185">Reference proteome</keyword>
<proteinExistence type="inferred from homology"/>
<evidence type="ECO:0000256" key="4">
    <source>
        <dbReference type="ARBA" id="ARBA00023044"/>
    </source>
</evidence>
<name>A0A1G6S0E6_9BACT</name>
<dbReference type="Proteomes" id="UP000199452">
    <property type="component" value="Unassembled WGS sequence"/>
</dbReference>
<keyword evidence="3" id="KW-0964">Secreted</keyword>
<comment type="function">
    <text evidence="1">Acts as a pheromone, induces cells to develop competence for genetic transformation.</text>
</comment>
<sequence length="65" mass="7383">MEKLNALKFDALTTAEMNQIAGGTWRADFSESYPLGDGGVMSYTIFRRYILGFATDQYQEARDFC</sequence>
<keyword evidence="5" id="KW-0178">Competence</keyword>
<dbReference type="Pfam" id="PF03047">
    <property type="entry name" value="ComC"/>
    <property type="match status" value="1"/>
</dbReference>
<organism evidence="6 7">
    <name type="scientific">Williamwhitmania taraxaci</name>
    <dbReference type="NCBI Taxonomy" id="1640674"/>
    <lineage>
        <taxon>Bacteria</taxon>
        <taxon>Pseudomonadati</taxon>
        <taxon>Bacteroidota</taxon>
        <taxon>Bacteroidia</taxon>
        <taxon>Bacteroidales</taxon>
        <taxon>Williamwhitmaniaceae</taxon>
        <taxon>Williamwhitmania</taxon>
    </lineage>
</organism>
<keyword evidence="4" id="KW-0588">Pheromone</keyword>
<evidence type="ECO:0000256" key="1">
    <source>
        <dbReference type="ARBA" id="ARBA00002667"/>
    </source>
</evidence>
<dbReference type="RefSeq" id="WP_092440651.1">
    <property type="nucleotide sequence ID" value="NZ_FMYP01000084.1"/>
</dbReference>
<dbReference type="InterPro" id="IPR004288">
    <property type="entry name" value="Competence_ComC"/>
</dbReference>
<evidence type="ECO:0000313" key="7">
    <source>
        <dbReference type="Proteomes" id="UP000199452"/>
    </source>
</evidence>
<evidence type="ECO:0000256" key="3">
    <source>
        <dbReference type="ARBA" id="ARBA00022525"/>
    </source>
</evidence>